<evidence type="ECO:0000313" key="2">
    <source>
        <dbReference type="EMBL" id="KAK5090133.1"/>
    </source>
</evidence>
<evidence type="ECO:0000313" key="3">
    <source>
        <dbReference type="Proteomes" id="UP001309876"/>
    </source>
</evidence>
<accession>A0AAN7T4A6</accession>
<organism evidence="2 3">
    <name type="scientific">Lithohypha guttulata</name>
    <dbReference type="NCBI Taxonomy" id="1690604"/>
    <lineage>
        <taxon>Eukaryota</taxon>
        <taxon>Fungi</taxon>
        <taxon>Dikarya</taxon>
        <taxon>Ascomycota</taxon>
        <taxon>Pezizomycotina</taxon>
        <taxon>Eurotiomycetes</taxon>
        <taxon>Chaetothyriomycetidae</taxon>
        <taxon>Chaetothyriales</taxon>
        <taxon>Trichomeriaceae</taxon>
        <taxon>Lithohypha</taxon>
    </lineage>
</organism>
<keyword evidence="3" id="KW-1185">Reference proteome</keyword>
<feature type="region of interest" description="Disordered" evidence="1">
    <location>
        <begin position="488"/>
        <end position="511"/>
    </location>
</feature>
<evidence type="ECO:0000256" key="1">
    <source>
        <dbReference type="SAM" id="MobiDB-lite"/>
    </source>
</evidence>
<feature type="compositionally biased region" description="Basic and acidic residues" evidence="1">
    <location>
        <begin position="46"/>
        <end position="56"/>
    </location>
</feature>
<feature type="compositionally biased region" description="Basic and acidic residues" evidence="1">
    <location>
        <begin position="361"/>
        <end position="374"/>
    </location>
</feature>
<feature type="region of interest" description="Disordered" evidence="1">
    <location>
        <begin position="1"/>
        <end position="56"/>
    </location>
</feature>
<protein>
    <submittedName>
        <fullName evidence="2">Uncharacterized protein</fullName>
    </submittedName>
</protein>
<feature type="region of interest" description="Disordered" evidence="1">
    <location>
        <begin position="290"/>
        <end position="421"/>
    </location>
</feature>
<feature type="compositionally biased region" description="Polar residues" evidence="1">
    <location>
        <begin position="1"/>
        <end position="24"/>
    </location>
</feature>
<feature type="compositionally biased region" description="Basic and acidic residues" evidence="1">
    <location>
        <begin position="290"/>
        <end position="325"/>
    </location>
</feature>
<sequence length="511" mass="57581">MSSSFGSLNSQKGTPLVNSANSTMLHARIMTKSPSATVSEETYEESDARKKERMEAHQLRRTLEKIDQKDDEQRIHNAAKSEAADLVWKHQNPSLAEVEKTAAYRNPDLDQLKQGEFAHAMKPTRMVVAAMPDSRSASGGPMAPTNSQRQRLPWLRGGQKTETPTSLPQMNRAGPARETILQRGMRKVSGKRQVSSGSSKGVFRNPEDEIYEEPEESKPVVEPPLKQELPLRSCQTNSIPRGTRPLPEKSFTDPLLSSARLNRTEMHKSDPSQTQNAGYIFTRALPKTPIKEPEVELDDSPRYKDGIEIRSDDIRAATSMRKSDRSPNLPTPTAVSDRLGRPIVSFDPKWKPGSDSPRNSQDTERPRACKEDGSRSYPIQPEPDVPEITIMEDPRSPALQRETGAVPASSHQLTSQTPQRRGRHKCLYLRSIYRKKIRLSRQFLRSLLSQKYYQVDLYLQSIYQTAAAPADPFHLCIHNLHPLSYQLRGQQSPRRPHAFPGSPEHQHLSQA</sequence>
<dbReference type="AlphaFoldDB" id="A0AAN7T4A6"/>
<feature type="compositionally biased region" description="Polar residues" evidence="1">
    <location>
        <begin position="160"/>
        <end position="169"/>
    </location>
</feature>
<gene>
    <name evidence="2" type="ORF">LTR05_000302</name>
</gene>
<dbReference type="EMBL" id="JAVRRJ010000001">
    <property type="protein sequence ID" value="KAK5090133.1"/>
    <property type="molecule type" value="Genomic_DNA"/>
</dbReference>
<name>A0AAN7T4A6_9EURO</name>
<feature type="compositionally biased region" description="Polar residues" evidence="1">
    <location>
        <begin position="409"/>
        <end position="419"/>
    </location>
</feature>
<dbReference type="Proteomes" id="UP001309876">
    <property type="component" value="Unassembled WGS sequence"/>
</dbReference>
<proteinExistence type="predicted"/>
<reference evidence="2 3" key="1">
    <citation type="submission" date="2023-08" db="EMBL/GenBank/DDBJ databases">
        <title>Black Yeasts Isolated from many extreme environments.</title>
        <authorList>
            <person name="Coleine C."/>
            <person name="Stajich J.E."/>
            <person name="Selbmann L."/>
        </authorList>
    </citation>
    <scope>NUCLEOTIDE SEQUENCE [LARGE SCALE GENOMIC DNA]</scope>
    <source>
        <strain evidence="2 3">CCFEE 5910</strain>
    </source>
</reference>
<comment type="caution">
    <text evidence="2">The sequence shown here is derived from an EMBL/GenBank/DDBJ whole genome shotgun (WGS) entry which is preliminary data.</text>
</comment>
<feature type="region of interest" description="Disordered" evidence="1">
    <location>
        <begin position="132"/>
        <end position="278"/>
    </location>
</feature>